<evidence type="ECO:0000313" key="2">
    <source>
        <dbReference type="Proteomes" id="UP000466848"/>
    </source>
</evidence>
<dbReference type="RefSeq" id="WP_163067045.1">
    <property type="nucleotide sequence ID" value="NZ_CP048649.1"/>
</dbReference>
<proteinExistence type="predicted"/>
<evidence type="ECO:0000313" key="1">
    <source>
        <dbReference type="EMBL" id="QIB69805.1"/>
    </source>
</evidence>
<sequence length="105" mass="11994">MNKTQEQFLNNTIKKGNTVIFQTEQPKKGDIHYGEYIYEHMIMTESIEVGSVISVNISGKTYIGAVLNLWEGGFKLLLDGRKEWKDGSNTRSFSYKSVDEVIKLN</sequence>
<accession>A0A858BXJ8</accession>
<dbReference type="Proteomes" id="UP000466848">
    <property type="component" value="Chromosome"/>
</dbReference>
<dbReference type="AlphaFoldDB" id="A0A858BXJ8"/>
<organism evidence="1 2">
    <name type="scientific">Aminipila butyrica</name>
    <dbReference type="NCBI Taxonomy" id="433296"/>
    <lineage>
        <taxon>Bacteria</taxon>
        <taxon>Bacillati</taxon>
        <taxon>Bacillota</taxon>
        <taxon>Clostridia</taxon>
        <taxon>Peptostreptococcales</taxon>
        <taxon>Anaerovoracaceae</taxon>
        <taxon>Aminipila</taxon>
    </lineage>
</organism>
<protein>
    <submittedName>
        <fullName evidence="1">Uncharacterized protein</fullName>
    </submittedName>
</protein>
<keyword evidence="2" id="KW-1185">Reference proteome</keyword>
<name>A0A858BXJ8_9FIRM</name>
<dbReference type="EMBL" id="CP048649">
    <property type="protein sequence ID" value="QIB69805.1"/>
    <property type="molecule type" value="Genomic_DNA"/>
</dbReference>
<dbReference type="KEGG" id="abut:Ami103574_10940"/>
<gene>
    <name evidence="1" type="ORF">Ami103574_10940</name>
</gene>
<reference evidence="1 2" key="1">
    <citation type="submission" date="2020-02" db="EMBL/GenBank/DDBJ databases">
        <authorList>
            <person name="Kim Y.B."/>
            <person name="Roh S.W."/>
        </authorList>
    </citation>
    <scope>NUCLEOTIDE SEQUENCE [LARGE SCALE GENOMIC DNA]</scope>
    <source>
        <strain evidence="1 2">DSM 103574</strain>
    </source>
</reference>